<comment type="caution">
    <text evidence="4">The sequence shown here is derived from an EMBL/GenBank/DDBJ whole genome shotgun (WGS) entry which is preliminary data.</text>
</comment>
<dbReference type="InterPro" id="IPR004345">
    <property type="entry name" value="TB2_DP1_HVA22"/>
</dbReference>
<protein>
    <submittedName>
        <fullName evidence="4">Hva22-like protein i</fullName>
    </submittedName>
</protein>
<comment type="similarity">
    <text evidence="1">Belongs to the DP1 family.</text>
</comment>
<dbReference type="Proteomes" id="UP001149090">
    <property type="component" value="Unassembled WGS sequence"/>
</dbReference>
<comment type="subcellular location">
    <subcellularLocation>
        <location evidence="1">Membrane</location>
        <topology evidence="1">Multi-pass membrane protein</topology>
    </subcellularLocation>
</comment>
<evidence type="ECO:0000256" key="1">
    <source>
        <dbReference type="RuleBase" id="RU362006"/>
    </source>
</evidence>
<dbReference type="Pfam" id="PF03134">
    <property type="entry name" value="TB2_DP1_HVA22"/>
    <property type="match status" value="1"/>
</dbReference>
<feature type="compositionally biased region" description="Basic and acidic residues" evidence="2">
    <location>
        <begin position="145"/>
        <end position="161"/>
    </location>
</feature>
<dbReference type="EMBL" id="JAPDFW010000128">
    <property type="protein sequence ID" value="KAJ5067412.1"/>
    <property type="molecule type" value="Genomic_DNA"/>
</dbReference>
<evidence type="ECO:0000256" key="3">
    <source>
        <dbReference type="SAM" id="Phobius"/>
    </source>
</evidence>
<name>A0A9Q0L6S9_ANAIG</name>
<keyword evidence="3" id="KW-0472">Membrane</keyword>
<dbReference type="OrthoDB" id="10009287at2759"/>
<feature type="transmembrane region" description="Helical" evidence="3">
    <location>
        <begin position="6"/>
        <end position="23"/>
    </location>
</feature>
<feature type="region of interest" description="Disordered" evidence="2">
    <location>
        <begin position="143"/>
        <end position="168"/>
    </location>
</feature>
<evidence type="ECO:0000256" key="2">
    <source>
        <dbReference type="SAM" id="MobiDB-lite"/>
    </source>
</evidence>
<evidence type="ECO:0000313" key="4">
    <source>
        <dbReference type="EMBL" id="KAJ5067412.1"/>
    </source>
</evidence>
<feature type="transmembrane region" description="Helical" evidence="3">
    <location>
        <begin position="57"/>
        <end position="83"/>
    </location>
</feature>
<accession>A0A9Q0L6S9</accession>
<reference evidence="4" key="1">
    <citation type="submission" date="2022-10" db="EMBL/GenBank/DDBJ databases">
        <title>Novel sulphate-reducing endosymbionts in the free-living metamonad Anaeramoeba.</title>
        <authorList>
            <person name="Jerlstrom-Hultqvist J."/>
            <person name="Cepicka I."/>
            <person name="Gallot-Lavallee L."/>
            <person name="Salas-Leiva D."/>
            <person name="Curtis B.A."/>
            <person name="Zahonova K."/>
            <person name="Pipaliya S."/>
            <person name="Dacks J."/>
            <person name="Roger A.J."/>
        </authorList>
    </citation>
    <scope>NUCLEOTIDE SEQUENCE</scope>
    <source>
        <strain evidence="4">BMAN</strain>
    </source>
</reference>
<organism evidence="4 5">
    <name type="scientific">Anaeramoeba ignava</name>
    <name type="common">Anaerobic marine amoeba</name>
    <dbReference type="NCBI Taxonomy" id="1746090"/>
    <lineage>
        <taxon>Eukaryota</taxon>
        <taxon>Metamonada</taxon>
        <taxon>Anaeramoebidae</taxon>
        <taxon>Anaeramoeba</taxon>
    </lineage>
</organism>
<dbReference type="PANTHER" id="PTHR12300">
    <property type="entry name" value="HVA22-LIKE PROTEINS"/>
    <property type="match status" value="1"/>
</dbReference>
<gene>
    <name evidence="4" type="ORF">M0811_12965</name>
</gene>
<dbReference type="GO" id="GO:0016020">
    <property type="term" value="C:membrane"/>
    <property type="evidence" value="ECO:0007669"/>
    <property type="project" value="UniProtKB-SubCell"/>
</dbReference>
<keyword evidence="5" id="KW-1185">Reference proteome</keyword>
<feature type="transmembrane region" description="Helical" evidence="3">
    <location>
        <begin position="35"/>
        <end position="51"/>
    </location>
</feature>
<evidence type="ECO:0000313" key="5">
    <source>
        <dbReference type="Proteomes" id="UP001149090"/>
    </source>
</evidence>
<keyword evidence="3" id="KW-0812">Transmembrane</keyword>
<sequence>MASHLISKLLIFVFGWLIPIYVSLKNVQTNQKDKITVLFKYWVFFSSFKAIETFGDLLIAWIPFYFWAKSLMIMLISIELFIYKQNEQTEKILDLVFQPITKFVNDHEPQIEKFLTKYYKQVVTIFAKILDTLKEKAIQYSTTTKENETEKIQKKTKQENKKRNKKRK</sequence>
<dbReference type="AlphaFoldDB" id="A0A9Q0L6S9"/>
<proteinExistence type="inferred from homology"/>
<keyword evidence="3" id="KW-1133">Transmembrane helix</keyword>